<proteinExistence type="predicted"/>
<organism evidence="1 2">
    <name type="scientific">Pluteus cervinus</name>
    <dbReference type="NCBI Taxonomy" id="181527"/>
    <lineage>
        <taxon>Eukaryota</taxon>
        <taxon>Fungi</taxon>
        <taxon>Dikarya</taxon>
        <taxon>Basidiomycota</taxon>
        <taxon>Agaricomycotina</taxon>
        <taxon>Agaricomycetes</taxon>
        <taxon>Agaricomycetidae</taxon>
        <taxon>Agaricales</taxon>
        <taxon>Pluteineae</taxon>
        <taxon>Pluteaceae</taxon>
        <taxon>Pluteus</taxon>
    </lineage>
</organism>
<evidence type="ECO:0000313" key="1">
    <source>
        <dbReference type="EMBL" id="TFK71839.1"/>
    </source>
</evidence>
<name>A0ACD3B2M4_9AGAR</name>
<keyword evidence="2" id="KW-1185">Reference proteome</keyword>
<reference evidence="1 2" key="1">
    <citation type="journal article" date="2019" name="Nat. Ecol. Evol.">
        <title>Megaphylogeny resolves global patterns of mushroom evolution.</title>
        <authorList>
            <person name="Varga T."/>
            <person name="Krizsan K."/>
            <person name="Foldi C."/>
            <person name="Dima B."/>
            <person name="Sanchez-Garcia M."/>
            <person name="Sanchez-Ramirez S."/>
            <person name="Szollosi G.J."/>
            <person name="Szarkandi J.G."/>
            <person name="Papp V."/>
            <person name="Albert L."/>
            <person name="Andreopoulos W."/>
            <person name="Angelini C."/>
            <person name="Antonin V."/>
            <person name="Barry K.W."/>
            <person name="Bougher N.L."/>
            <person name="Buchanan P."/>
            <person name="Buyck B."/>
            <person name="Bense V."/>
            <person name="Catcheside P."/>
            <person name="Chovatia M."/>
            <person name="Cooper J."/>
            <person name="Damon W."/>
            <person name="Desjardin D."/>
            <person name="Finy P."/>
            <person name="Geml J."/>
            <person name="Haridas S."/>
            <person name="Hughes K."/>
            <person name="Justo A."/>
            <person name="Karasinski D."/>
            <person name="Kautmanova I."/>
            <person name="Kiss B."/>
            <person name="Kocsube S."/>
            <person name="Kotiranta H."/>
            <person name="LaButti K.M."/>
            <person name="Lechner B.E."/>
            <person name="Liimatainen K."/>
            <person name="Lipzen A."/>
            <person name="Lukacs Z."/>
            <person name="Mihaltcheva S."/>
            <person name="Morgado L.N."/>
            <person name="Niskanen T."/>
            <person name="Noordeloos M.E."/>
            <person name="Ohm R.A."/>
            <person name="Ortiz-Santana B."/>
            <person name="Ovrebo C."/>
            <person name="Racz N."/>
            <person name="Riley R."/>
            <person name="Savchenko A."/>
            <person name="Shiryaev A."/>
            <person name="Soop K."/>
            <person name="Spirin V."/>
            <person name="Szebenyi C."/>
            <person name="Tomsovsky M."/>
            <person name="Tulloss R.E."/>
            <person name="Uehling J."/>
            <person name="Grigoriev I.V."/>
            <person name="Vagvolgyi C."/>
            <person name="Papp T."/>
            <person name="Martin F.M."/>
            <person name="Miettinen O."/>
            <person name="Hibbett D.S."/>
            <person name="Nagy L.G."/>
        </authorList>
    </citation>
    <scope>NUCLEOTIDE SEQUENCE [LARGE SCALE GENOMIC DNA]</scope>
    <source>
        <strain evidence="1 2">NL-1719</strain>
    </source>
</reference>
<dbReference type="Proteomes" id="UP000308600">
    <property type="component" value="Unassembled WGS sequence"/>
</dbReference>
<evidence type="ECO:0000313" key="2">
    <source>
        <dbReference type="Proteomes" id="UP000308600"/>
    </source>
</evidence>
<sequence>MPPDALPEDIPTLVAELNLLVRNLRLPFVLESPTDLTPSLLLAILERLVAQPIPLTEHLRYSLSSSSGPDEKSYGRIQITKLFLGVLLDCTLLDKDVGLTDIDPRKLANGDWEEVVFIGQLLCWIARKAGVLQFDDDDHIRSNGTRRHRSDQAKLLPDAPIYPLSEGFTSHSNEVRYFGFIKPVDEDSELESFEANRSMLSALQGRPSGNEDPQDFRSQTQLCERTLTLLEERARLLNELAKLQTQ</sequence>
<gene>
    <name evidence="1" type="ORF">BDN72DRAFT_895386</name>
</gene>
<accession>A0ACD3B2M4</accession>
<dbReference type="EMBL" id="ML208293">
    <property type="protein sequence ID" value="TFK71839.1"/>
    <property type="molecule type" value="Genomic_DNA"/>
</dbReference>
<protein>
    <submittedName>
        <fullName evidence="1">Uncharacterized protein</fullName>
    </submittedName>
</protein>